<accession>A0A8H2JLS6</accession>
<dbReference type="Gene3D" id="1.10.287.950">
    <property type="entry name" value="Methyl-accepting chemotaxis protein"/>
    <property type="match status" value="1"/>
</dbReference>
<dbReference type="PANTHER" id="PTHR32089:SF112">
    <property type="entry name" value="LYSOZYME-LIKE PROTEIN-RELATED"/>
    <property type="match status" value="1"/>
</dbReference>
<feature type="transmembrane region" description="Helical" evidence="5">
    <location>
        <begin position="5"/>
        <end position="24"/>
    </location>
</feature>
<dbReference type="EMBL" id="SZVP01000007">
    <property type="protein sequence ID" value="TMM45304.1"/>
    <property type="molecule type" value="Genomic_DNA"/>
</dbReference>
<feature type="domain" description="Methyl-accepting transducer" evidence="6">
    <location>
        <begin position="83"/>
        <end position="319"/>
    </location>
</feature>
<evidence type="ECO:0000259" key="6">
    <source>
        <dbReference type="PROSITE" id="PS50111"/>
    </source>
</evidence>
<evidence type="ECO:0000256" key="4">
    <source>
        <dbReference type="SAM" id="Coils"/>
    </source>
</evidence>
<keyword evidence="5" id="KW-1133">Transmembrane helix</keyword>
<evidence type="ECO:0000313" key="7">
    <source>
        <dbReference type="EMBL" id="TMM45304.1"/>
    </source>
</evidence>
<dbReference type="CDD" id="cd11386">
    <property type="entry name" value="MCP_signal"/>
    <property type="match status" value="1"/>
</dbReference>
<keyword evidence="5" id="KW-0472">Membrane</keyword>
<evidence type="ECO:0000256" key="3">
    <source>
        <dbReference type="PROSITE-ProRule" id="PRU00284"/>
    </source>
</evidence>
<evidence type="ECO:0000256" key="1">
    <source>
        <dbReference type="ARBA" id="ARBA00004370"/>
    </source>
</evidence>
<evidence type="ECO:0000256" key="2">
    <source>
        <dbReference type="ARBA" id="ARBA00023224"/>
    </source>
</evidence>
<dbReference type="AlphaFoldDB" id="A0A8H2JLS6"/>
<keyword evidence="4" id="KW-0175">Coiled coil</keyword>
<dbReference type="RefSeq" id="WP_138622742.1">
    <property type="nucleotide sequence ID" value="NZ_SZVP01000007.1"/>
</dbReference>
<dbReference type="SMART" id="SM00283">
    <property type="entry name" value="MA"/>
    <property type="match status" value="1"/>
</dbReference>
<dbReference type="OrthoDB" id="2489132at2"/>
<keyword evidence="5" id="KW-0812">Transmembrane</keyword>
<name>A0A8H2JLS6_9GAMM</name>
<dbReference type="PROSITE" id="PS50111">
    <property type="entry name" value="CHEMOTAXIS_TRANSDUC_2"/>
    <property type="match status" value="1"/>
</dbReference>
<sequence length="529" mass="57846">MNKKLLPTTVLLSILMTLLVYLSYTYLASTLLTALCTFIISNIALVFYSKDVIRQNQQATNQSNEYTHTNTELASIGGKINSKASELAINSAEISFFLTQLSNAINKSSDDVDRLATAAEEMSTNSKQINDNALLASEQANQAMTASADGSTQLNSNINIVNELSNSVNNAANKIQSLQEKAHEIQSITDVIGNISSQTNLLALNAAIEAARAGEQGRGFAVVADEVRALAGKTVDATAQIDDMLKKISSETKETTAVMSQIVEQTNSVVNTMTELSHGFAEIDQLMTDSSAASDQISHALKEQDFAAEEISSSIVRLHDFLLSKGSETQAASLQAQTLSNSTEAIFVHISSFESNSLIANICQQAQLAANQVSQLFEQSIEKLLITEQKLFNFDYQQLGNTEPKKYTTTFDNFTDQHLPQIQEPLLQEFSEIIYAGAVDINGYFPTHNTCFSKPLTGNTATDIANNRTKRIFDDPTGIRCGKHTDKFLLQTYKRDTGEIMHDVSAPIFIQGKHWGGFRIGFNANNTTK</sequence>
<reference evidence="7 8" key="1">
    <citation type="submission" date="2019-05" db="EMBL/GenBank/DDBJ databases">
        <title>Colwellia ponticola sp. nov., isolated from seawater.</title>
        <authorList>
            <person name="Yoon J.-H."/>
        </authorList>
    </citation>
    <scope>NUCLEOTIDE SEQUENCE [LARGE SCALE GENOMIC DNA]</scope>
    <source>
        <strain evidence="7 8">OISW-25</strain>
    </source>
</reference>
<keyword evidence="8" id="KW-1185">Reference proteome</keyword>
<evidence type="ECO:0000313" key="8">
    <source>
        <dbReference type="Proteomes" id="UP000307702"/>
    </source>
</evidence>
<gene>
    <name evidence="7" type="ORF">FCS21_09450</name>
</gene>
<feature type="coiled-coil region" evidence="4">
    <location>
        <begin position="161"/>
        <end position="188"/>
    </location>
</feature>
<dbReference type="GO" id="GO:0007165">
    <property type="term" value="P:signal transduction"/>
    <property type="evidence" value="ECO:0007669"/>
    <property type="project" value="UniProtKB-KW"/>
</dbReference>
<evidence type="ECO:0000256" key="5">
    <source>
        <dbReference type="SAM" id="Phobius"/>
    </source>
</evidence>
<dbReference type="GO" id="GO:0006935">
    <property type="term" value="P:chemotaxis"/>
    <property type="evidence" value="ECO:0007669"/>
    <property type="project" value="UniProtKB-ARBA"/>
</dbReference>
<dbReference type="SUPFAM" id="SSF58104">
    <property type="entry name" value="Methyl-accepting chemotaxis protein (MCP) signaling domain"/>
    <property type="match status" value="1"/>
</dbReference>
<organism evidence="7 8">
    <name type="scientific">Colwellia ponticola</name>
    <dbReference type="NCBI Taxonomy" id="2304625"/>
    <lineage>
        <taxon>Bacteria</taxon>
        <taxon>Pseudomonadati</taxon>
        <taxon>Pseudomonadota</taxon>
        <taxon>Gammaproteobacteria</taxon>
        <taxon>Alteromonadales</taxon>
        <taxon>Colwelliaceae</taxon>
        <taxon>Colwellia</taxon>
    </lineage>
</organism>
<dbReference type="Pfam" id="PF00015">
    <property type="entry name" value="MCPsignal"/>
    <property type="match status" value="1"/>
</dbReference>
<protein>
    <submittedName>
        <fullName evidence="7">Methyl-accepting chemotaxis protein</fullName>
    </submittedName>
</protein>
<comment type="subcellular location">
    <subcellularLocation>
        <location evidence="1">Membrane</location>
    </subcellularLocation>
</comment>
<proteinExistence type="predicted"/>
<keyword evidence="2 3" id="KW-0807">Transducer</keyword>
<dbReference type="InterPro" id="IPR004089">
    <property type="entry name" value="MCPsignal_dom"/>
</dbReference>
<comment type="caution">
    <text evidence="7">The sequence shown here is derived from an EMBL/GenBank/DDBJ whole genome shotgun (WGS) entry which is preliminary data.</text>
</comment>
<feature type="transmembrane region" description="Helical" evidence="5">
    <location>
        <begin position="30"/>
        <end position="48"/>
    </location>
</feature>
<dbReference type="PANTHER" id="PTHR32089">
    <property type="entry name" value="METHYL-ACCEPTING CHEMOTAXIS PROTEIN MCPB"/>
    <property type="match status" value="1"/>
</dbReference>
<dbReference type="Proteomes" id="UP000307702">
    <property type="component" value="Unassembled WGS sequence"/>
</dbReference>
<dbReference type="GO" id="GO:0016020">
    <property type="term" value="C:membrane"/>
    <property type="evidence" value="ECO:0007669"/>
    <property type="project" value="UniProtKB-SubCell"/>
</dbReference>